<feature type="domain" description="Type VI secretion system component TssM1 helical" evidence="4">
    <location>
        <begin position="782"/>
        <end position="887"/>
    </location>
</feature>
<dbReference type="PANTHER" id="PTHR36153:SF1">
    <property type="entry name" value="TYPE VI SECRETION SYSTEM COMPONENT TSSM1"/>
    <property type="match status" value="1"/>
</dbReference>
<gene>
    <name evidence="5" type="ORF">BamIOP4010DRAFT_1052</name>
</gene>
<reference evidence="5 6" key="1">
    <citation type="submission" date="2008-03" db="EMBL/GenBank/DDBJ databases">
        <title>Sequencing of the draft genome and assembly of Burkholderia ambifaria IOP40-10.</title>
        <authorList>
            <consortium name="US DOE Joint Genome Institute (JGI-PGF)"/>
            <person name="Copeland A."/>
            <person name="Lucas S."/>
            <person name="Lapidus A."/>
            <person name="Glavina del Rio T."/>
            <person name="Dalin E."/>
            <person name="Tice H."/>
            <person name="Bruce D."/>
            <person name="Goodwin L."/>
            <person name="Pitluck S."/>
            <person name="Larimer F."/>
            <person name="Land M.L."/>
            <person name="Hauser L."/>
            <person name="Tiedje J."/>
            <person name="Richardson P."/>
        </authorList>
    </citation>
    <scope>NUCLEOTIDE SEQUENCE [LARGE SCALE GENOMIC DNA]</scope>
    <source>
        <strain evidence="5 6">IOP40-10</strain>
    </source>
</reference>
<dbReference type="Pfam" id="PF06744">
    <property type="entry name" value="IcmF_C"/>
    <property type="match status" value="1"/>
</dbReference>
<evidence type="ECO:0000256" key="1">
    <source>
        <dbReference type="SAM" id="Phobius"/>
    </source>
</evidence>
<dbReference type="AlphaFoldDB" id="B1FAJ3"/>
<dbReference type="Pfam" id="PF21070">
    <property type="entry name" value="IcmF_helical"/>
    <property type="match status" value="1"/>
</dbReference>
<dbReference type="InterPro" id="IPR009612">
    <property type="entry name" value="IcmF-rel"/>
</dbReference>
<feature type="transmembrane region" description="Helical" evidence="1">
    <location>
        <begin position="239"/>
        <end position="262"/>
    </location>
</feature>
<evidence type="ECO:0000313" key="6">
    <source>
        <dbReference type="Proteomes" id="UP000005463"/>
    </source>
</evidence>
<dbReference type="InterPro" id="IPR010623">
    <property type="entry name" value="IcmF_C"/>
</dbReference>
<evidence type="ECO:0000259" key="2">
    <source>
        <dbReference type="Pfam" id="PF06744"/>
    </source>
</evidence>
<name>B1FAJ3_9BURK</name>
<feature type="domain" description="Type VI secretion system IcmF C-terminal" evidence="2">
    <location>
        <begin position="895"/>
        <end position="985"/>
    </location>
</feature>
<evidence type="ECO:0000259" key="3">
    <source>
        <dbReference type="Pfam" id="PF06761"/>
    </source>
</evidence>
<dbReference type="Proteomes" id="UP000005463">
    <property type="component" value="Unassembled WGS sequence"/>
</dbReference>
<dbReference type="Pfam" id="PF06761">
    <property type="entry name" value="IcmF-related"/>
    <property type="match status" value="1"/>
</dbReference>
<protein>
    <recommendedName>
        <fullName evidence="7">ImcF domain protein</fullName>
    </recommendedName>
</protein>
<keyword evidence="1" id="KW-0812">Transmembrane</keyword>
<sequence length="1137" mass="122517">MGDEPIVNRLAPGLADAGYVVCGDEVLIYARQTGNALDTGWLDQIRRLRRRRPVDAVVALARNRASIGTPFDADEISQRLARHAWTLRWAAPVYLANVTDFGSESSALDETIGVTWLNARVDADEVDQNLTRLSHNLADAGVVALNKDVGDRYPAELSQHIAHLRRALSELVLQTAHSRVCQHAVHGLLFAPLFKEQEPVPWALGASANEQSPPRLRHRSVWQTVAAHSRTIPGRRVGFSLSTAAAWLTGMLIGSWIIGAMVSGFTNRLSIQTATDTIAKLTSVQDRTQAMISLADFGKQIDTLEFRQQDGAPLRTRFGLNRDAALLDAFWPRYAQAANRILIAPIRERLERRLHQLASLSDAEIASGGDAQVQAAYDTLKTYMMLAKPERAAATFLIPQLVAASAPERPADSPLSKGTWEDLRQQAIAFFAKHVGRGAASSHTALAIVPDGSLIASTRQTIIGVRGIQNSGDAIYQQIIDEATPKYPPLSLATLLGDAASQPSAGGATSRGLFGTTATVPGVFTRAAWEERISKAIDEAGEQRDVASDWVLSDTKVAHASPSTLKAELRQRYFDDYARAWALFLNSLRWQPAPTLSATADQLTLLGDPQRSPLVALMNAIVYQAGTGANAQSLSDTLISKAQQLVGADEKDPSRQAKPQLAPLAGAFGPILRLTGSDFTSAALSGGKGNTPPAATGDLSLARYLERITAMRLKTSQIVSSPDPDAIARLAAQSVLQGKTSDIAESRDYASRVAASLGEQWSGFGALFRAPFDQSWQVIVQPAASSLNEMWRTAIVADWNKTFGGRYPFADSDNDASLPEMARFMRPDSGVIAQFVTSQLAGVVERQGDRWVAAQGADSGALTIDPAFLNGLNKLTRTSTVLFPSGDVRVRYELRAEPTPGVTDMRFVLSGRELHYFNQKQAWTPFEWPGQSLENLSHIEWQTEQGGLRTALDSQGRFGLVRLLERAQVTQQDNARYLLTWTPDTSQGIPLKVQLRSEAGGGPLDVLQLRNFTLPIRVFVTGSRSAGPRVSTIGPPPLPASAIAAAKHAAVPLPPGLPGGNSLPDDTMRATTERASGQRTALGLARAKTRTAESGPAKQTITPKAAISPLATTSGLSDSSPRPFGHALRLLGDAFVF</sequence>
<dbReference type="PANTHER" id="PTHR36153">
    <property type="entry name" value="INNER MEMBRANE PROTEIN-RELATED"/>
    <property type="match status" value="1"/>
</dbReference>
<comment type="caution">
    <text evidence="5">The sequence shown here is derived from an EMBL/GenBank/DDBJ whole genome shotgun (WGS) entry which is preliminary data.</text>
</comment>
<feature type="domain" description="IcmF-related" evidence="3">
    <location>
        <begin position="307"/>
        <end position="624"/>
    </location>
</feature>
<proteinExistence type="predicted"/>
<evidence type="ECO:0000259" key="4">
    <source>
        <dbReference type="Pfam" id="PF21070"/>
    </source>
</evidence>
<accession>B1FAJ3</accession>
<evidence type="ECO:0008006" key="7">
    <source>
        <dbReference type="Google" id="ProtNLM"/>
    </source>
</evidence>
<dbReference type="PATRIC" id="fig|396596.7.peg.6898"/>
<dbReference type="EMBL" id="ABLC01000013">
    <property type="protein sequence ID" value="EDT05425.1"/>
    <property type="molecule type" value="Genomic_DNA"/>
</dbReference>
<evidence type="ECO:0000313" key="5">
    <source>
        <dbReference type="EMBL" id="EDT05425.1"/>
    </source>
</evidence>
<organism evidence="5 6">
    <name type="scientific">Burkholderia ambifaria IOP40-10</name>
    <dbReference type="NCBI Taxonomy" id="396596"/>
    <lineage>
        <taxon>Bacteria</taxon>
        <taxon>Pseudomonadati</taxon>
        <taxon>Pseudomonadota</taxon>
        <taxon>Betaproteobacteria</taxon>
        <taxon>Burkholderiales</taxon>
        <taxon>Burkholderiaceae</taxon>
        <taxon>Burkholderia</taxon>
        <taxon>Burkholderia cepacia complex</taxon>
    </lineage>
</organism>
<keyword evidence="1" id="KW-0472">Membrane</keyword>
<dbReference type="InterPro" id="IPR048677">
    <property type="entry name" value="TssM1_hel"/>
</dbReference>
<dbReference type="InterPro" id="IPR053156">
    <property type="entry name" value="T6SS_TssM-like"/>
</dbReference>
<keyword evidence="1" id="KW-1133">Transmembrane helix</keyword>